<dbReference type="PANTHER" id="PTHR20858:SF17">
    <property type="entry name" value="HYDROXYMETHYLPYRIMIDINE_PHOSPHOMETHYLPYRIMIDINE KINASE THI20-RELATED"/>
    <property type="match status" value="1"/>
</dbReference>
<dbReference type="OMA" id="ADCARNE"/>
<proteinExistence type="predicted"/>
<keyword evidence="4" id="KW-1185">Reference proteome</keyword>
<reference evidence="3 4" key="1">
    <citation type="journal article" date="2011" name="Proc. Natl. Acad. Sci. U.S.A.">
        <title>Evolutionary erosion of yeast sex chromosomes by mating-type switching accidents.</title>
        <authorList>
            <person name="Gordon J.L."/>
            <person name="Armisen D."/>
            <person name="Proux-Wera E."/>
            <person name="Oheigeartaigh S.S."/>
            <person name="Byrne K.P."/>
            <person name="Wolfe K.H."/>
        </authorList>
    </citation>
    <scope>NUCLEOTIDE SEQUENCE [LARGE SCALE GENOMIC DNA]</scope>
    <source>
        <strain evidence="4">ATCC 34711 / CBS 6284 / DSM 70876 / NBRC 10599 / NRRL Y-10934 / UCD 77-7</strain>
    </source>
</reference>
<dbReference type="InterPro" id="IPR004305">
    <property type="entry name" value="Thiaminase-2/PQQC"/>
</dbReference>
<protein>
    <recommendedName>
        <fullName evidence="5">Pyridoxamine kinase/Phosphomethylpyrimidine kinase domain-containing protein</fullName>
    </recommendedName>
</protein>
<evidence type="ECO:0000259" key="1">
    <source>
        <dbReference type="Pfam" id="PF03070"/>
    </source>
</evidence>
<dbReference type="Gene3D" id="1.20.910.10">
    <property type="entry name" value="Heme oxygenase-like"/>
    <property type="match status" value="1"/>
</dbReference>
<evidence type="ECO:0000313" key="3">
    <source>
        <dbReference type="EMBL" id="CCH59255.1"/>
    </source>
</evidence>
<dbReference type="Proteomes" id="UP000002866">
    <property type="component" value="Chromosome 2"/>
</dbReference>
<dbReference type="OrthoDB" id="10028886at2759"/>
<dbReference type="Pfam" id="PF08543">
    <property type="entry name" value="Phos_pyr_kin"/>
    <property type="match status" value="1"/>
</dbReference>
<dbReference type="NCBIfam" id="TIGR04306">
    <property type="entry name" value="salvage_TenA"/>
    <property type="match status" value="1"/>
</dbReference>
<dbReference type="CDD" id="cd01169">
    <property type="entry name" value="HMPP_kinase"/>
    <property type="match status" value="1"/>
</dbReference>
<dbReference type="eggNOG" id="KOG2598">
    <property type="taxonomic scope" value="Eukaryota"/>
</dbReference>
<dbReference type="SUPFAM" id="SSF53613">
    <property type="entry name" value="Ribokinase-like"/>
    <property type="match status" value="1"/>
</dbReference>
<dbReference type="InParanoid" id="I2GYQ3"/>
<dbReference type="FunFam" id="1.20.910.10:FF:000003">
    <property type="entry name" value="Hydroxymethylpyrimidine/phosphomethylpyrimidine kinase THI20"/>
    <property type="match status" value="1"/>
</dbReference>
<dbReference type="InterPro" id="IPR013749">
    <property type="entry name" value="PM/HMP-P_kinase-1"/>
</dbReference>
<gene>
    <name evidence="3" type="primary">TBLA0B04170</name>
    <name evidence="3" type="ORF">TBLA_0B04170</name>
</gene>
<dbReference type="InterPro" id="IPR016084">
    <property type="entry name" value="Haem_Oase-like_multi-hlx"/>
</dbReference>
<evidence type="ECO:0000259" key="2">
    <source>
        <dbReference type="Pfam" id="PF08543"/>
    </source>
</evidence>
<organism evidence="3 4">
    <name type="scientific">Henningerozyma blattae (strain ATCC 34711 / CBS 6284 / DSM 70876 / NBRC 10599 / NRRL Y-10934 / UCD 77-7)</name>
    <name type="common">Yeast</name>
    <name type="synonym">Tetrapisispora blattae</name>
    <dbReference type="NCBI Taxonomy" id="1071380"/>
    <lineage>
        <taxon>Eukaryota</taxon>
        <taxon>Fungi</taxon>
        <taxon>Dikarya</taxon>
        <taxon>Ascomycota</taxon>
        <taxon>Saccharomycotina</taxon>
        <taxon>Saccharomycetes</taxon>
        <taxon>Saccharomycetales</taxon>
        <taxon>Saccharomycetaceae</taxon>
        <taxon>Henningerozyma</taxon>
    </lineage>
</organism>
<name>I2GYQ3_HENB6</name>
<dbReference type="Gene3D" id="3.40.1190.20">
    <property type="match status" value="1"/>
</dbReference>
<dbReference type="PANTHER" id="PTHR20858">
    <property type="entry name" value="PHOSPHOMETHYLPYRIMIDINE KINASE"/>
    <property type="match status" value="1"/>
</dbReference>
<sequence length="553" mass="62203">MTQTVISINSPPPYLTLSGQEELPTVLTIGGSDSSGSAGIEADLKTITAHRCYSMTCLTAVTVQTPSKVYNIQKMSKDLVKEALDVNLRNIKCDVIKCGLLTIENVQILNKKLIELGDYRPKLIWDPFLNEMFVDDDFIQLVKAQLTPFAELITPNLQEALKLINKPQMSITSIEDIFNVAQEVSRETKCANILIKGGQLPYELLSDNKIIDILYLGNEEKFIVYNGNIEKTHNTHGAGCTLASSVASNLALGYSLAQAVYGGIEYVQNAISLGCTVIKVNSDFNGRINHVHSIEIPMEKMIKDECFNAHSILSARQSSWTRISNPVNYKNNFFDYLIHHPYVKRHWKTYTNHEFVNQIATATLDPKKFQFFIEQDYSYLVDYARVHCIAASKAPTLSDIELEIALIAGTKVEITAHKEKLTKYFGVVDDSYYDTIKRGPALNNYSRYFNDIAKRGTWEELVAALTPCLMGYCFAARTFEKNLVLNEDYPYYNKWCSDCLGELSVAAIKEGEKLLNHIASTYPPEKIETLVKIFGDVCQLETQFWDAALAYNG</sequence>
<dbReference type="CDD" id="cd19367">
    <property type="entry name" value="TenA_C_ScTHI20-like"/>
    <property type="match status" value="1"/>
</dbReference>
<feature type="domain" description="Thiaminase-2/PQQC" evidence="1">
    <location>
        <begin position="340"/>
        <end position="550"/>
    </location>
</feature>
<evidence type="ECO:0000313" key="4">
    <source>
        <dbReference type="Proteomes" id="UP000002866"/>
    </source>
</evidence>
<dbReference type="SUPFAM" id="SSF48613">
    <property type="entry name" value="Heme oxygenase-like"/>
    <property type="match status" value="1"/>
</dbReference>
<dbReference type="AlphaFoldDB" id="I2GYQ3"/>
<dbReference type="InterPro" id="IPR029056">
    <property type="entry name" value="Ribokinase-like"/>
</dbReference>
<dbReference type="Pfam" id="PF03070">
    <property type="entry name" value="TENA_THI-4"/>
    <property type="match status" value="1"/>
</dbReference>
<dbReference type="InterPro" id="IPR027574">
    <property type="entry name" value="Thiaminase_II"/>
</dbReference>
<dbReference type="EMBL" id="HE806317">
    <property type="protein sequence ID" value="CCH59255.1"/>
    <property type="molecule type" value="Genomic_DNA"/>
</dbReference>
<dbReference type="GeneID" id="14493953"/>
<dbReference type="GO" id="GO:0008902">
    <property type="term" value="F:hydroxymethylpyrimidine kinase activity"/>
    <property type="evidence" value="ECO:0007669"/>
    <property type="project" value="TreeGrafter"/>
</dbReference>
<dbReference type="HOGENOM" id="CLU_020520_2_1_1"/>
<dbReference type="KEGG" id="tbl:TBLA_0B04170"/>
<dbReference type="GO" id="GO:0005829">
    <property type="term" value="C:cytosol"/>
    <property type="evidence" value="ECO:0007669"/>
    <property type="project" value="TreeGrafter"/>
</dbReference>
<dbReference type="RefSeq" id="XP_004178774.1">
    <property type="nucleotide sequence ID" value="XM_004178726.1"/>
</dbReference>
<dbReference type="GO" id="GO:0009228">
    <property type="term" value="P:thiamine biosynthetic process"/>
    <property type="evidence" value="ECO:0007669"/>
    <property type="project" value="InterPro"/>
</dbReference>
<feature type="domain" description="Pyridoxamine kinase/Phosphomethylpyrimidine kinase" evidence="2">
    <location>
        <begin position="33"/>
        <end position="277"/>
    </location>
</feature>
<accession>I2GYQ3</accession>
<dbReference type="GO" id="GO:0008972">
    <property type="term" value="F:phosphomethylpyrimidine kinase activity"/>
    <property type="evidence" value="ECO:0007669"/>
    <property type="project" value="InterPro"/>
</dbReference>
<evidence type="ECO:0008006" key="5">
    <source>
        <dbReference type="Google" id="ProtNLM"/>
    </source>
</evidence>
<dbReference type="STRING" id="1071380.I2GYQ3"/>
<dbReference type="GO" id="GO:0050334">
    <property type="term" value="F:thiaminase activity"/>
    <property type="evidence" value="ECO:0007669"/>
    <property type="project" value="InterPro"/>
</dbReference>
<dbReference type="InterPro" id="IPR004399">
    <property type="entry name" value="HMP/HMP-P_kinase_dom"/>
</dbReference>